<organism evidence="3">
    <name type="scientific">Grosmannia clavigera (strain kw1407 / UAMH 11150)</name>
    <name type="common">Blue stain fungus</name>
    <name type="synonym">Graphiocladiella clavigera</name>
    <dbReference type="NCBI Taxonomy" id="655863"/>
    <lineage>
        <taxon>Eukaryota</taxon>
        <taxon>Fungi</taxon>
        <taxon>Dikarya</taxon>
        <taxon>Ascomycota</taxon>
        <taxon>Pezizomycotina</taxon>
        <taxon>Sordariomycetes</taxon>
        <taxon>Sordariomycetidae</taxon>
        <taxon>Ophiostomatales</taxon>
        <taxon>Ophiostomataceae</taxon>
        <taxon>Leptographium</taxon>
    </lineage>
</organism>
<dbReference type="RefSeq" id="XP_014169343.1">
    <property type="nucleotide sequence ID" value="XM_014313868.1"/>
</dbReference>
<dbReference type="InterPro" id="IPR011205">
    <property type="entry name" value="UCP015417_vWA"/>
</dbReference>
<dbReference type="Gene3D" id="3.40.50.410">
    <property type="entry name" value="von Willebrand factor, type A domain"/>
    <property type="match status" value="1"/>
</dbReference>
<protein>
    <recommendedName>
        <fullName evidence="1">DUF7788 domain-containing protein</fullName>
    </recommendedName>
</protein>
<keyword evidence="3" id="KW-1185">Reference proteome</keyword>
<dbReference type="EMBL" id="GL629807">
    <property type="protein sequence ID" value="EFW99928.1"/>
    <property type="molecule type" value="Genomic_DNA"/>
</dbReference>
<dbReference type="eggNOG" id="ENOG502QT1I">
    <property type="taxonomic scope" value="Eukaryota"/>
</dbReference>
<dbReference type="HOGENOM" id="CLU_103022_0_0_1"/>
<reference evidence="2 3" key="1">
    <citation type="journal article" date="2011" name="Proc. Natl. Acad. Sci. U.S.A.">
        <title>Genome and transcriptome analyses of the mountain pine beetle-fungal symbiont Grosmannia clavigera, a lodgepole pine pathogen.</title>
        <authorList>
            <person name="DiGuistini S."/>
            <person name="Wang Y."/>
            <person name="Liao N.Y."/>
            <person name="Taylor G."/>
            <person name="Tanguay P."/>
            <person name="Feau N."/>
            <person name="Henrissat B."/>
            <person name="Chan S.K."/>
            <person name="Hesse-Orce U."/>
            <person name="Alamouti S.M."/>
            <person name="Tsui C.K.M."/>
            <person name="Docking R.T."/>
            <person name="Levasseur A."/>
            <person name="Haridas S."/>
            <person name="Robertson G."/>
            <person name="Birol I."/>
            <person name="Holt R.A."/>
            <person name="Marra M.A."/>
            <person name="Hamelin R.C."/>
            <person name="Hirst M."/>
            <person name="Jones S.J.M."/>
            <person name="Bohlmann J."/>
            <person name="Breuil C."/>
        </authorList>
    </citation>
    <scope>NUCLEOTIDE SEQUENCE [LARGE SCALE GENOMIC DNA]</scope>
    <source>
        <strain evidence="3">kw1407 / UAMH 11150</strain>
    </source>
</reference>
<dbReference type="Proteomes" id="UP000007796">
    <property type="component" value="Unassembled WGS sequence"/>
</dbReference>
<dbReference type="InParanoid" id="F0XRD7"/>
<accession>F0XRD7</accession>
<feature type="domain" description="DUF7788" evidence="1">
    <location>
        <begin position="1"/>
        <end position="223"/>
    </location>
</feature>
<evidence type="ECO:0000259" key="1">
    <source>
        <dbReference type="Pfam" id="PF25043"/>
    </source>
</evidence>
<dbReference type="InterPro" id="IPR056690">
    <property type="entry name" value="DUF7788"/>
</dbReference>
<evidence type="ECO:0000313" key="3">
    <source>
        <dbReference type="Proteomes" id="UP000007796"/>
    </source>
</evidence>
<gene>
    <name evidence="2" type="ORF">CMQ_246</name>
</gene>
<dbReference type="PANTHER" id="PTHR31373:SF27">
    <property type="entry name" value="TROVE DOMAIN-CONTAINING PROTEIN"/>
    <property type="match status" value="1"/>
</dbReference>
<proteinExistence type="predicted"/>
<name>F0XRD7_GROCL</name>
<evidence type="ECO:0000313" key="2">
    <source>
        <dbReference type="EMBL" id="EFW99928.1"/>
    </source>
</evidence>
<dbReference type="GeneID" id="25975451"/>
<dbReference type="AlphaFoldDB" id="F0XRD7"/>
<dbReference type="InterPro" id="IPR036465">
    <property type="entry name" value="vWFA_dom_sf"/>
</dbReference>
<dbReference type="OrthoDB" id="1149618at2759"/>
<sequence length="235" mass="26127">MESPVFADGTCPMDSAIGLSLLMAELAAPPWTGIYIDFSARPAVHQLDVDQSLNDKVARMYASPMGYDTNFVAVFEDLILPMARTNKLQQKDMVRRVFVFSDMQFNEAHKADERWDSAYERIERQCREASYDMPEIVFWNLAAGRSDDATAPKPVKADQPGTALVSGYSQAMLKVFLDGGSYETAEDDEDKGLVQVQADGDGAVEVERHKEQMTPAKLANKAISHKAYAMLKVMD</sequence>
<dbReference type="Pfam" id="PF25043">
    <property type="entry name" value="DUF7788"/>
    <property type="match status" value="1"/>
</dbReference>
<dbReference type="PANTHER" id="PTHR31373">
    <property type="entry name" value="OS06G0652100 PROTEIN"/>
    <property type="match status" value="1"/>
</dbReference>